<proteinExistence type="predicted"/>
<dbReference type="AlphaFoldDB" id="A0A5N6ZEY5"/>
<accession>A0A5N6ZEY5</accession>
<dbReference type="EMBL" id="ML739041">
    <property type="protein sequence ID" value="KAE8356234.1"/>
    <property type="molecule type" value="Genomic_DNA"/>
</dbReference>
<evidence type="ECO:0000313" key="2">
    <source>
        <dbReference type="EMBL" id="KAE8356234.1"/>
    </source>
</evidence>
<sequence>MTSQLTHAQLAGLTTSFFKAVDAKDIDGVVSHFAPDATLTVQTDHITFTGKDNIRRMFDDFFNNSPQMIHEIKSMVVDEANGKVATQQRYTGELLDGTKNDMYNCNFFDVGSDGKFTRVVVWMAGTNPLK</sequence>
<dbReference type="Proteomes" id="UP000327118">
    <property type="component" value="Unassembled WGS sequence"/>
</dbReference>
<feature type="domain" description="SnoaL-like" evidence="1">
    <location>
        <begin position="16"/>
        <end position="119"/>
    </location>
</feature>
<evidence type="ECO:0000259" key="1">
    <source>
        <dbReference type="Pfam" id="PF12680"/>
    </source>
</evidence>
<gene>
    <name evidence="2" type="ORF">BDV28DRAFT_145417</name>
</gene>
<protein>
    <recommendedName>
        <fullName evidence="1">SnoaL-like domain-containing protein</fullName>
    </recommendedName>
</protein>
<keyword evidence="3" id="KW-1185">Reference proteome</keyword>
<dbReference type="Gene3D" id="3.10.450.50">
    <property type="match status" value="1"/>
</dbReference>
<evidence type="ECO:0000313" key="3">
    <source>
        <dbReference type="Proteomes" id="UP000327118"/>
    </source>
</evidence>
<dbReference type="SUPFAM" id="SSF54427">
    <property type="entry name" value="NTF2-like"/>
    <property type="match status" value="1"/>
</dbReference>
<dbReference type="Pfam" id="PF12680">
    <property type="entry name" value="SnoaL_2"/>
    <property type="match status" value="1"/>
</dbReference>
<dbReference type="InterPro" id="IPR032710">
    <property type="entry name" value="NTF2-like_dom_sf"/>
</dbReference>
<reference evidence="3" key="1">
    <citation type="submission" date="2019-04" db="EMBL/GenBank/DDBJ databases">
        <title>Friends and foes A comparative genomics studyof 23 Aspergillus species from section Flavi.</title>
        <authorList>
            <consortium name="DOE Joint Genome Institute"/>
            <person name="Kjaerbolling I."/>
            <person name="Vesth T."/>
            <person name="Frisvad J.C."/>
            <person name="Nybo J.L."/>
            <person name="Theobald S."/>
            <person name="Kildgaard S."/>
            <person name="Isbrandt T."/>
            <person name="Kuo A."/>
            <person name="Sato A."/>
            <person name="Lyhne E.K."/>
            <person name="Kogle M.E."/>
            <person name="Wiebenga A."/>
            <person name="Kun R.S."/>
            <person name="Lubbers R.J."/>
            <person name="Makela M.R."/>
            <person name="Barry K."/>
            <person name="Chovatia M."/>
            <person name="Clum A."/>
            <person name="Daum C."/>
            <person name="Haridas S."/>
            <person name="He G."/>
            <person name="LaButti K."/>
            <person name="Lipzen A."/>
            <person name="Mondo S."/>
            <person name="Riley R."/>
            <person name="Salamov A."/>
            <person name="Simmons B.A."/>
            <person name="Magnuson J.K."/>
            <person name="Henrissat B."/>
            <person name="Mortensen U.H."/>
            <person name="Larsen T.O."/>
            <person name="Devries R.P."/>
            <person name="Grigoriev I.V."/>
            <person name="Machida M."/>
            <person name="Baker S.E."/>
            <person name="Andersen M.R."/>
        </authorList>
    </citation>
    <scope>NUCLEOTIDE SEQUENCE [LARGE SCALE GENOMIC DNA]</scope>
    <source>
        <strain evidence="3">CBS 553.77</strain>
    </source>
</reference>
<name>A0A5N6ZEY5_9EURO</name>
<dbReference type="OrthoDB" id="4223701at2759"/>
<organism evidence="2 3">
    <name type="scientific">Aspergillus coremiiformis</name>
    <dbReference type="NCBI Taxonomy" id="138285"/>
    <lineage>
        <taxon>Eukaryota</taxon>
        <taxon>Fungi</taxon>
        <taxon>Dikarya</taxon>
        <taxon>Ascomycota</taxon>
        <taxon>Pezizomycotina</taxon>
        <taxon>Eurotiomycetes</taxon>
        <taxon>Eurotiomycetidae</taxon>
        <taxon>Eurotiales</taxon>
        <taxon>Aspergillaceae</taxon>
        <taxon>Aspergillus</taxon>
        <taxon>Aspergillus subgen. Circumdati</taxon>
    </lineage>
</organism>
<dbReference type="InterPro" id="IPR037401">
    <property type="entry name" value="SnoaL-like"/>
</dbReference>